<dbReference type="SUPFAM" id="SSF47473">
    <property type="entry name" value="EF-hand"/>
    <property type="match status" value="1"/>
</dbReference>
<reference evidence="5" key="1">
    <citation type="submission" date="2021-02" db="EMBL/GenBank/DDBJ databases">
        <authorList>
            <person name="Dougan E. K."/>
            <person name="Rhodes N."/>
            <person name="Thang M."/>
            <person name="Chan C."/>
        </authorList>
    </citation>
    <scope>NUCLEOTIDE SEQUENCE</scope>
</reference>
<dbReference type="PROSITE" id="PS00018">
    <property type="entry name" value="EF_HAND_1"/>
    <property type="match status" value="2"/>
</dbReference>
<evidence type="ECO:0000259" key="4">
    <source>
        <dbReference type="PROSITE" id="PS50222"/>
    </source>
</evidence>
<dbReference type="SMART" id="SM00054">
    <property type="entry name" value="EFh"/>
    <property type="match status" value="3"/>
</dbReference>
<dbReference type="InterPro" id="IPR011992">
    <property type="entry name" value="EF-hand-dom_pair"/>
</dbReference>
<dbReference type="GO" id="GO:0043226">
    <property type="term" value="C:organelle"/>
    <property type="evidence" value="ECO:0007669"/>
    <property type="project" value="UniProtKB-ARBA"/>
</dbReference>
<protein>
    <recommendedName>
        <fullName evidence="4">EF-hand domain-containing protein</fullName>
    </recommendedName>
</protein>
<evidence type="ECO:0000256" key="1">
    <source>
        <dbReference type="ARBA" id="ARBA00005253"/>
    </source>
</evidence>
<dbReference type="AlphaFoldDB" id="A0A813LWX4"/>
<dbReference type="PROSITE" id="PS50222">
    <property type="entry name" value="EF_HAND_2"/>
    <property type="match status" value="2"/>
</dbReference>
<comment type="similarity">
    <text evidence="1">Belongs to the centrin family.</text>
</comment>
<dbReference type="InterPro" id="IPR002048">
    <property type="entry name" value="EF_hand_dom"/>
</dbReference>
<evidence type="ECO:0000313" key="5">
    <source>
        <dbReference type="EMBL" id="CAE8740591.1"/>
    </source>
</evidence>
<gene>
    <name evidence="5" type="ORF">PGLA2088_LOCUS50085</name>
</gene>
<evidence type="ECO:0000313" key="6">
    <source>
        <dbReference type="Proteomes" id="UP000626109"/>
    </source>
</evidence>
<name>A0A813LWX4_POLGL</name>
<evidence type="ECO:0000256" key="3">
    <source>
        <dbReference type="ARBA" id="ARBA00022837"/>
    </source>
</evidence>
<dbReference type="InterPro" id="IPR050145">
    <property type="entry name" value="Centrin_CML-like"/>
</dbReference>
<proteinExistence type="inferred from homology"/>
<sequence>MALPWQLNGVHQILEVFSHLDRDGQGTIASAKLVQVLSVLGCPVSEEFQRILKEVDLDRDGKICFREFILWLFRPTNALSPGSHVARCQESFLEYERIFHLFDSDNSGFLDRSELEPVLEILLASDPSMTSVGGKACKLVDLVPV</sequence>
<evidence type="ECO:0000256" key="2">
    <source>
        <dbReference type="ARBA" id="ARBA00022737"/>
    </source>
</evidence>
<dbReference type="PANTHER" id="PTHR23050">
    <property type="entry name" value="CALCIUM BINDING PROTEIN"/>
    <property type="match status" value="1"/>
</dbReference>
<dbReference type="Pfam" id="PF13499">
    <property type="entry name" value="EF-hand_7"/>
    <property type="match status" value="1"/>
</dbReference>
<dbReference type="Pfam" id="PF13405">
    <property type="entry name" value="EF-hand_6"/>
    <property type="match status" value="1"/>
</dbReference>
<organism evidence="5 6">
    <name type="scientific">Polarella glacialis</name>
    <name type="common">Dinoflagellate</name>
    <dbReference type="NCBI Taxonomy" id="89957"/>
    <lineage>
        <taxon>Eukaryota</taxon>
        <taxon>Sar</taxon>
        <taxon>Alveolata</taxon>
        <taxon>Dinophyceae</taxon>
        <taxon>Suessiales</taxon>
        <taxon>Suessiaceae</taxon>
        <taxon>Polarella</taxon>
    </lineage>
</organism>
<keyword evidence="3" id="KW-0106">Calcium</keyword>
<dbReference type="Proteomes" id="UP000626109">
    <property type="component" value="Unassembled WGS sequence"/>
</dbReference>
<dbReference type="CDD" id="cd00051">
    <property type="entry name" value="EFh"/>
    <property type="match status" value="2"/>
</dbReference>
<dbReference type="EMBL" id="CAJNNW010037288">
    <property type="protein sequence ID" value="CAE8740591.1"/>
    <property type="molecule type" value="Genomic_DNA"/>
</dbReference>
<dbReference type="Gene3D" id="1.10.238.10">
    <property type="entry name" value="EF-hand"/>
    <property type="match status" value="2"/>
</dbReference>
<dbReference type="InterPro" id="IPR018247">
    <property type="entry name" value="EF_Hand_1_Ca_BS"/>
</dbReference>
<dbReference type="FunFam" id="1.10.238.10:FF:000178">
    <property type="entry name" value="Calmodulin-2 A"/>
    <property type="match status" value="1"/>
</dbReference>
<comment type="caution">
    <text evidence="5">The sequence shown here is derived from an EMBL/GenBank/DDBJ whole genome shotgun (WGS) entry which is preliminary data.</text>
</comment>
<accession>A0A813LWX4</accession>
<feature type="domain" description="EF-hand" evidence="4">
    <location>
        <begin position="90"/>
        <end position="125"/>
    </location>
</feature>
<keyword evidence="2" id="KW-0677">Repeat</keyword>
<dbReference type="GO" id="GO:0005509">
    <property type="term" value="F:calcium ion binding"/>
    <property type="evidence" value="ECO:0007669"/>
    <property type="project" value="InterPro"/>
</dbReference>
<feature type="domain" description="EF-hand" evidence="4">
    <location>
        <begin position="43"/>
        <end position="78"/>
    </location>
</feature>